<dbReference type="GO" id="GO:0043772">
    <property type="term" value="F:acyl-phosphate glycerol-3-phosphate acyltransferase activity"/>
    <property type="evidence" value="ECO:0007669"/>
    <property type="project" value="UniProtKB-UniRule"/>
</dbReference>
<feature type="transmembrane region" description="Helical" evidence="10">
    <location>
        <begin position="107"/>
        <end position="134"/>
    </location>
</feature>
<comment type="subcellular location">
    <subcellularLocation>
        <location evidence="10">Cell membrane</location>
        <topology evidence="10">Multi-pass membrane protein</topology>
    </subcellularLocation>
</comment>
<dbReference type="GO" id="GO:0005886">
    <property type="term" value="C:plasma membrane"/>
    <property type="evidence" value="ECO:0007669"/>
    <property type="project" value="UniProtKB-SubCell"/>
</dbReference>
<keyword evidence="3 10" id="KW-0808">Transferase</keyword>
<dbReference type="EC" id="2.3.1.275" evidence="10"/>
<dbReference type="PANTHER" id="PTHR30309">
    <property type="entry name" value="INNER MEMBRANE PROTEIN YGIH"/>
    <property type="match status" value="1"/>
</dbReference>
<dbReference type="PANTHER" id="PTHR30309:SF0">
    <property type="entry name" value="GLYCEROL-3-PHOSPHATE ACYLTRANSFERASE-RELATED"/>
    <property type="match status" value="1"/>
</dbReference>
<organism evidence="11 12">
    <name type="scientific">candidate division WWE3 bacterium CG06_land_8_20_14_3_00_42_16</name>
    <dbReference type="NCBI Taxonomy" id="1975083"/>
    <lineage>
        <taxon>Bacteria</taxon>
        <taxon>Katanobacteria</taxon>
    </lineage>
</organism>
<feature type="transmembrane region" description="Helical" evidence="10">
    <location>
        <begin position="173"/>
        <end position="190"/>
    </location>
</feature>
<comment type="similarity">
    <text evidence="10">Belongs to the PlsY family.</text>
</comment>
<evidence type="ECO:0000256" key="4">
    <source>
        <dbReference type="ARBA" id="ARBA00022692"/>
    </source>
</evidence>
<accession>A0A2M7AMI6</accession>
<sequence length="224" mass="25216">MLKLIVVFLFSYLFGSIPFSYLIGKYIKKIDLKKIGSRNPGGSNLFSNTNLFWGLIGALLDIGKGIFLVIIGKYLKFDGLSINTLIIGTIVGHCWSLFLNFKGGRGVAASIGTLLFVYPQNFGFGFAVGLLVTLLNLFKIHTLSSFILDTSLGTFVGYLVFILASLVNKQENSLLISLIVFVLIIIRRVTEDLSEYRGKGRFKIFLIRLFYDRNSYYKVPYKFK</sequence>
<feature type="transmembrane region" description="Helical" evidence="10">
    <location>
        <begin position="51"/>
        <end position="70"/>
    </location>
</feature>
<comment type="caution">
    <text evidence="11">The sequence shown here is derived from an EMBL/GenBank/DDBJ whole genome shotgun (WGS) entry which is preliminary data.</text>
</comment>
<dbReference type="Proteomes" id="UP000229916">
    <property type="component" value="Unassembled WGS sequence"/>
</dbReference>
<reference evidence="12" key="1">
    <citation type="submission" date="2017-09" db="EMBL/GenBank/DDBJ databases">
        <title>Depth-based differentiation of microbial function through sediment-hosted aquifers and enrichment of novel symbionts in the deep terrestrial subsurface.</title>
        <authorList>
            <person name="Probst A.J."/>
            <person name="Ladd B."/>
            <person name="Jarett J.K."/>
            <person name="Geller-Mcgrath D.E."/>
            <person name="Sieber C.M.K."/>
            <person name="Emerson J.B."/>
            <person name="Anantharaman K."/>
            <person name="Thomas B.C."/>
            <person name="Malmstrom R."/>
            <person name="Stieglmeier M."/>
            <person name="Klingl A."/>
            <person name="Woyke T."/>
            <person name="Ryan C.M."/>
            <person name="Banfield J.F."/>
        </authorList>
    </citation>
    <scope>NUCLEOTIDE SEQUENCE [LARGE SCALE GENOMIC DNA]</scope>
</reference>
<feature type="transmembrane region" description="Helical" evidence="10">
    <location>
        <begin position="82"/>
        <end position="101"/>
    </location>
</feature>
<comment type="catalytic activity">
    <reaction evidence="10">
        <text>an acyl phosphate + sn-glycerol 3-phosphate = a 1-acyl-sn-glycero-3-phosphate + phosphate</text>
        <dbReference type="Rhea" id="RHEA:34075"/>
        <dbReference type="ChEBI" id="CHEBI:43474"/>
        <dbReference type="ChEBI" id="CHEBI:57597"/>
        <dbReference type="ChEBI" id="CHEBI:57970"/>
        <dbReference type="ChEBI" id="CHEBI:59918"/>
        <dbReference type="EC" id="2.3.1.275"/>
    </reaction>
</comment>
<evidence type="ECO:0000256" key="2">
    <source>
        <dbReference type="ARBA" id="ARBA00022516"/>
    </source>
</evidence>
<evidence type="ECO:0000256" key="5">
    <source>
        <dbReference type="ARBA" id="ARBA00022989"/>
    </source>
</evidence>
<dbReference type="UniPathway" id="UPA00085"/>
<comment type="pathway">
    <text evidence="10">Lipid metabolism; phospholipid metabolism.</text>
</comment>
<protein>
    <recommendedName>
        <fullName evidence="10">Glycerol-3-phosphate acyltransferase</fullName>
    </recommendedName>
    <alternativeName>
        <fullName evidence="10">Acyl-PO4 G3P acyltransferase</fullName>
    </alternativeName>
    <alternativeName>
        <fullName evidence="10">Acyl-phosphate--glycerol-3-phosphate acyltransferase</fullName>
    </alternativeName>
    <alternativeName>
        <fullName evidence="10">G3P acyltransferase</fullName>
        <shortName evidence="10">GPAT</shortName>
        <ecNumber evidence="10">2.3.1.275</ecNumber>
    </alternativeName>
    <alternativeName>
        <fullName evidence="10">Lysophosphatidic acid synthase</fullName>
        <shortName evidence="10">LPA synthase</shortName>
    </alternativeName>
</protein>
<dbReference type="InterPro" id="IPR003811">
    <property type="entry name" value="G3P_acylTferase_PlsY"/>
</dbReference>
<dbReference type="AlphaFoldDB" id="A0A2M7AMI6"/>
<evidence type="ECO:0000256" key="10">
    <source>
        <dbReference type="HAMAP-Rule" id="MF_01043"/>
    </source>
</evidence>
<dbReference type="HAMAP" id="MF_01043">
    <property type="entry name" value="PlsY"/>
    <property type="match status" value="1"/>
</dbReference>
<name>A0A2M7AMI6_UNCKA</name>
<evidence type="ECO:0000256" key="6">
    <source>
        <dbReference type="ARBA" id="ARBA00023098"/>
    </source>
</evidence>
<evidence type="ECO:0000256" key="1">
    <source>
        <dbReference type="ARBA" id="ARBA00022475"/>
    </source>
</evidence>
<keyword evidence="5 10" id="KW-1133">Transmembrane helix</keyword>
<keyword evidence="1 10" id="KW-1003">Cell membrane</keyword>
<keyword evidence="9 10" id="KW-1208">Phospholipid metabolism</keyword>
<keyword evidence="8 10" id="KW-0594">Phospholipid biosynthesis</keyword>
<evidence type="ECO:0000313" key="12">
    <source>
        <dbReference type="Proteomes" id="UP000229916"/>
    </source>
</evidence>
<dbReference type="EMBL" id="PEWD01000065">
    <property type="protein sequence ID" value="PIU68616.1"/>
    <property type="molecule type" value="Genomic_DNA"/>
</dbReference>
<proteinExistence type="inferred from homology"/>
<dbReference type="GO" id="GO:0008654">
    <property type="term" value="P:phospholipid biosynthetic process"/>
    <property type="evidence" value="ECO:0007669"/>
    <property type="project" value="UniProtKB-UniRule"/>
</dbReference>
<evidence type="ECO:0000256" key="7">
    <source>
        <dbReference type="ARBA" id="ARBA00023136"/>
    </source>
</evidence>
<dbReference type="SMART" id="SM01207">
    <property type="entry name" value="G3P_acyltransf"/>
    <property type="match status" value="1"/>
</dbReference>
<comment type="function">
    <text evidence="10">Catalyzes the transfer of an acyl group from acyl-phosphate (acyl-PO(4)) to glycerol-3-phosphate (G3P) to form lysophosphatidic acid (LPA). This enzyme utilizes acyl-phosphate as fatty acyl donor, but not acyl-CoA or acyl-ACP.</text>
</comment>
<evidence type="ECO:0000256" key="8">
    <source>
        <dbReference type="ARBA" id="ARBA00023209"/>
    </source>
</evidence>
<keyword evidence="4 10" id="KW-0812">Transmembrane</keyword>
<evidence type="ECO:0000313" key="11">
    <source>
        <dbReference type="EMBL" id="PIU68616.1"/>
    </source>
</evidence>
<evidence type="ECO:0000256" key="3">
    <source>
        <dbReference type="ARBA" id="ARBA00022679"/>
    </source>
</evidence>
<feature type="transmembrane region" description="Helical" evidence="10">
    <location>
        <begin position="146"/>
        <end position="167"/>
    </location>
</feature>
<keyword evidence="6 10" id="KW-0443">Lipid metabolism</keyword>
<dbReference type="Pfam" id="PF02660">
    <property type="entry name" value="G3P_acyltransf"/>
    <property type="match status" value="1"/>
</dbReference>
<comment type="subunit">
    <text evidence="10">Probably interacts with PlsX.</text>
</comment>
<evidence type="ECO:0000256" key="9">
    <source>
        <dbReference type="ARBA" id="ARBA00023264"/>
    </source>
</evidence>
<gene>
    <name evidence="10" type="primary">plsY</name>
    <name evidence="11" type="ORF">COS81_03330</name>
</gene>
<keyword evidence="2 10" id="KW-0444">Lipid biosynthesis</keyword>
<keyword evidence="7 10" id="KW-0472">Membrane</keyword>